<name>L8E745_HUMAN</name>
<evidence type="ECO:0000313" key="1">
    <source>
        <dbReference type="EMBL" id="CCQ43075.1"/>
    </source>
</evidence>
<accession>L8E745</accession>
<dbReference type="ChiTaRS" id="PCBP2">
    <property type="organism name" value="human"/>
</dbReference>
<dbReference type="EMBL" id="HF583578">
    <property type="protein sequence ID" value="CCQ43075.1"/>
    <property type="molecule type" value="Genomic_DNA"/>
</dbReference>
<gene>
    <name evidence="1" type="primary">PCBP2</name>
</gene>
<dbReference type="OrthoDB" id="442947at2759"/>
<dbReference type="AlphaFoldDB" id="L8E745"/>
<protein>
    <submittedName>
        <fullName evidence="1">Alternative protein PCBP2</fullName>
    </submittedName>
</protein>
<reference evidence="1" key="1">
    <citation type="journal article" date="2013" name="PLoS ONE">
        <title>Direct detection of alternative open reading frames translation products in human significantly expands the proteome.</title>
        <authorList>
            <person name="Vanderperre B."/>
            <person name="Lucier J.-F."/>
            <person name="Motard J."/>
            <person name="Tremblay G."/>
            <person name="Vanderperre S."/>
            <person name="Wisztorski M."/>
            <person name="Salzet M."/>
            <person name="Boisvert F.-M."/>
            <person name="Roucou X."/>
        </authorList>
    </citation>
    <scope>NUCLEOTIDE SEQUENCE</scope>
</reference>
<sequence length="63" mass="7183">MSLSPSGYLCMERKLAVSSERKENQLRRCARRVVHVSTSQKGIVLRELSLWLDPLMPSSKPLL</sequence>
<organism evidence="1">
    <name type="scientific">Homo sapiens</name>
    <name type="common">Human</name>
    <dbReference type="NCBI Taxonomy" id="9606"/>
    <lineage>
        <taxon>Eukaryota</taxon>
        <taxon>Metazoa</taxon>
        <taxon>Chordata</taxon>
        <taxon>Craniata</taxon>
        <taxon>Vertebrata</taxon>
        <taxon>Euteleostomi</taxon>
        <taxon>Mammalia</taxon>
        <taxon>Eutheria</taxon>
        <taxon>Euarchontoglires</taxon>
        <taxon>Primates</taxon>
        <taxon>Haplorrhini</taxon>
        <taxon>Catarrhini</taxon>
        <taxon>Hominidae</taxon>
        <taxon>Homo</taxon>
    </lineage>
</organism>
<proteinExistence type="predicted"/>